<dbReference type="AlphaFoldDB" id="A0A1I7WNJ3"/>
<dbReference type="WBParaSite" id="Hba_06709">
    <property type="protein sequence ID" value="Hba_06709"/>
    <property type="gene ID" value="Hba_06709"/>
</dbReference>
<proteinExistence type="predicted"/>
<keyword evidence="1" id="KW-1185">Reference proteome</keyword>
<reference evidence="2" key="1">
    <citation type="submission" date="2016-11" db="UniProtKB">
        <authorList>
            <consortium name="WormBaseParasite"/>
        </authorList>
    </citation>
    <scope>IDENTIFICATION</scope>
</reference>
<organism evidence="1 2">
    <name type="scientific">Heterorhabditis bacteriophora</name>
    <name type="common">Entomopathogenic nematode worm</name>
    <dbReference type="NCBI Taxonomy" id="37862"/>
    <lineage>
        <taxon>Eukaryota</taxon>
        <taxon>Metazoa</taxon>
        <taxon>Ecdysozoa</taxon>
        <taxon>Nematoda</taxon>
        <taxon>Chromadorea</taxon>
        <taxon>Rhabditida</taxon>
        <taxon>Rhabditina</taxon>
        <taxon>Rhabditomorpha</taxon>
        <taxon>Strongyloidea</taxon>
        <taxon>Heterorhabditidae</taxon>
        <taxon>Heterorhabditis</taxon>
    </lineage>
</organism>
<dbReference type="Proteomes" id="UP000095283">
    <property type="component" value="Unplaced"/>
</dbReference>
<evidence type="ECO:0000313" key="2">
    <source>
        <dbReference type="WBParaSite" id="Hba_06709"/>
    </source>
</evidence>
<sequence length="268" mass="29851">MSRYPSLVSIDLTADTICITLYHSKYKYNEVSSIFLFRSFHIVEIFLQPTEACLDSGAVTYPLIYVSPAGTISVVLSHDVIIEMAVDRSIRVVCHDNFAAFMNSRGTSSSILHTKARILHTKERASVVALDQLQFSLMDSDYTVKLFYKEAQSGNQVMFMAMCKDIVHEASYERKTDGTLIMHINGMVVRQTRGGDVTVDARPRIILCSPSCSTVHVRSAYIDMGIQDDKAFVKRGLKRVHVSRSGMVVSDGNSATSMDHFGRIVSCT</sequence>
<accession>A0A1I7WNJ3</accession>
<dbReference type="GO" id="GO:0005615">
    <property type="term" value="C:extracellular space"/>
    <property type="evidence" value="ECO:0007669"/>
    <property type="project" value="TreeGrafter"/>
</dbReference>
<dbReference type="PANTHER" id="PTHR39075">
    <property type="entry name" value="FI19908P1"/>
    <property type="match status" value="1"/>
</dbReference>
<evidence type="ECO:0000313" key="1">
    <source>
        <dbReference type="Proteomes" id="UP000095283"/>
    </source>
</evidence>
<name>A0A1I7WNJ3_HETBA</name>
<dbReference type="PANTHER" id="PTHR39075:SF1">
    <property type="entry name" value="FI19908P1"/>
    <property type="match status" value="1"/>
</dbReference>
<protein>
    <submittedName>
        <fullName evidence="2">CNH domain-containing protein</fullName>
    </submittedName>
</protein>